<reference evidence="1" key="1">
    <citation type="journal article" date="2021" name="Sci. Adv.">
        <title>The American lobster genome reveals insights on longevity, neural, and immune adaptations.</title>
        <authorList>
            <person name="Polinski J.M."/>
            <person name="Zimin A.V."/>
            <person name="Clark K.F."/>
            <person name="Kohn A.B."/>
            <person name="Sadowski N."/>
            <person name="Timp W."/>
            <person name="Ptitsyn A."/>
            <person name="Khanna P."/>
            <person name="Romanova D.Y."/>
            <person name="Williams P."/>
            <person name="Greenwood S.J."/>
            <person name="Moroz L.L."/>
            <person name="Walt D.R."/>
            <person name="Bodnar A.G."/>
        </authorList>
    </citation>
    <scope>NUCLEOTIDE SEQUENCE</scope>
    <source>
        <strain evidence="1">GMGI-L3</strain>
    </source>
</reference>
<dbReference type="EMBL" id="JAHLQT010015827">
    <property type="protein sequence ID" value="KAG7169575.1"/>
    <property type="molecule type" value="Genomic_DNA"/>
</dbReference>
<sequence length="111" mass="11784">MGGAPHCTGCLTGPVCWCGTWTQSPILHHVLPSSVLHLHLSRGPLLLQKPVVLETTCAPNGPLQVDVTHQQQVGSAASFLTGRTPSSQHHTAVPDMELIAFKRDLPSGFSS</sequence>
<proteinExistence type="predicted"/>
<keyword evidence="2" id="KW-1185">Reference proteome</keyword>
<evidence type="ECO:0000313" key="2">
    <source>
        <dbReference type="Proteomes" id="UP000747542"/>
    </source>
</evidence>
<organism evidence="1 2">
    <name type="scientific">Homarus americanus</name>
    <name type="common">American lobster</name>
    <dbReference type="NCBI Taxonomy" id="6706"/>
    <lineage>
        <taxon>Eukaryota</taxon>
        <taxon>Metazoa</taxon>
        <taxon>Ecdysozoa</taxon>
        <taxon>Arthropoda</taxon>
        <taxon>Crustacea</taxon>
        <taxon>Multicrustacea</taxon>
        <taxon>Malacostraca</taxon>
        <taxon>Eumalacostraca</taxon>
        <taxon>Eucarida</taxon>
        <taxon>Decapoda</taxon>
        <taxon>Pleocyemata</taxon>
        <taxon>Astacidea</taxon>
        <taxon>Nephropoidea</taxon>
        <taxon>Nephropidae</taxon>
        <taxon>Homarus</taxon>
    </lineage>
</organism>
<gene>
    <name evidence="1" type="ORF">Hamer_G027564</name>
</gene>
<dbReference type="AlphaFoldDB" id="A0A8J5K499"/>
<comment type="caution">
    <text evidence="1">The sequence shown here is derived from an EMBL/GenBank/DDBJ whole genome shotgun (WGS) entry which is preliminary data.</text>
</comment>
<protein>
    <submittedName>
        <fullName evidence="1">Uncharacterized protein</fullName>
    </submittedName>
</protein>
<dbReference type="Proteomes" id="UP000747542">
    <property type="component" value="Unassembled WGS sequence"/>
</dbReference>
<name>A0A8J5K499_HOMAM</name>
<evidence type="ECO:0000313" key="1">
    <source>
        <dbReference type="EMBL" id="KAG7169575.1"/>
    </source>
</evidence>
<accession>A0A8J5K499</accession>